<evidence type="ECO:0000313" key="5">
    <source>
        <dbReference type="EMBL" id="ATY66104.1"/>
    </source>
</evidence>
<dbReference type="InterPro" id="IPR024206">
    <property type="entry name" value="Gurmarin/antimicrobial_peptd"/>
</dbReference>
<sequence>MKVLALALVLAMALVSVGAVAIEPQADIEARCLANGRKCRANGSLGICCSGFCLAQGNFFASVFAIAMAVASVNAAVVEPLAKAAARGDCVHFKMPCQPDGSMFGNCCSGLCNKLPDWRYGECA</sequence>
<evidence type="ECO:0000256" key="2">
    <source>
        <dbReference type="ARBA" id="ARBA00022854"/>
    </source>
</evidence>
<dbReference type="Proteomes" id="UP000323067">
    <property type="component" value="Chromosome iii"/>
</dbReference>
<dbReference type="OrthoDB" id="4865510at2759"/>
<proteinExistence type="predicted"/>
<organism evidence="5 6">
    <name type="scientific">Cordyceps militaris</name>
    <name type="common">Caterpillar fungus</name>
    <name type="synonym">Clavaria militaris</name>
    <dbReference type="NCBI Taxonomy" id="73501"/>
    <lineage>
        <taxon>Eukaryota</taxon>
        <taxon>Fungi</taxon>
        <taxon>Dikarya</taxon>
        <taxon>Ascomycota</taxon>
        <taxon>Pezizomycotina</taxon>
        <taxon>Sordariomycetes</taxon>
        <taxon>Hypocreomycetidae</taxon>
        <taxon>Hypocreales</taxon>
        <taxon>Cordycipitaceae</taxon>
        <taxon>Cordyceps</taxon>
    </lineage>
</organism>
<feature type="signal peptide" evidence="4">
    <location>
        <begin position="1"/>
        <end position="19"/>
    </location>
</feature>
<keyword evidence="4" id="KW-0732">Signal</keyword>
<dbReference type="Pfam" id="PF11410">
    <property type="entry name" value="Antifungal_pept"/>
    <property type="match status" value="1"/>
</dbReference>
<evidence type="ECO:0000256" key="3">
    <source>
        <dbReference type="ARBA" id="ARBA00023157"/>
    </source>
</evidence>
<dbReference type="InterPro" id="IPR009101">
    <property type="entry name" value="Gurmarin/antifun_pep"/>
</dbReference>
<evidence type="ECO:0000256" key="4">
    <source>
        <dbReference type="SAM" id="SignalP"/>
    </source>
</evidence>
<reference evidence="5 6" key="1">
    <citation type="journal article" date="2017" name="BMC Genomics">
        <title>Chromosome level assembly and secondary metabolite potential of the parasitic fungus Cordyceps militaris.</title>
        <authorList>
            <person name="Kramer G.J."/>
            <person name="Nodwell J.R."/>
        </authorList>
    </citation>
    <scope>NUCLEOTIDE SEQUENCE [LARGE SCALE GENOMIC DNA]</scope>
    <source>
        <strain evidence="5 6">ATCC 34164</strain>
    </source>
</reference>
<feature type="chain" id="PRO_5014145271" evidence="4">
    <location>
        <begin position="20"/>
        <end position="124"/>
    </location>
</feature>
<keyword evidence="3" id="KW-1015">Disulfide bond</keyword>
<dbReference type="EMBL" id="CP023326">
    <property type="protein sequence ID" value="ATY66104.1"/>
    <property type="molecule type" value="Genomic_DNA"/>
</dbReference>
<evidence type="ECO:0000313" key="6">
    <source>
        <dbReference type="Proteomes" id="UP000323067"/>
    </source>
</evidence>
<name>A0A2H4SSL8_CORMI</name>
<gene>
    <name evidence="5" type="ORF">A9K55_001810</name>
</gene>
<keyword evidence="2" id="KW-0960">Knottin</keyword>
<dbReference type="SUPFAM" id="SSF57048">
    <property type="entry name" value="Gurmarin-like"/>
    <property type="match status" value="2"/>
</dbReference>
<dbReference type="AlphaFoldDB" id="A0A2H4SSL8"/>
<evidence type="ECO:0000256" key="1">
    <source>
        <dbReference type="ARBA" id="ARBA00022529"/>
    </source>
</evidence>
<protein>
    <submittedName>
        <fullName evidence="5">Gurmarin-like inhibitors Antifungal toxin</fullName>
    </submittedName>
</protein>
<accession>A0A2H4SSL8</accession>
<keyword evidence="1" id="KW-0929">Antimicrobial</keyword>
<dbReference type="VEuPathDB" id="FungiDB:A9K55_001810"/>